<accession>A0A1B3TRK9</accession>
<keyword evidence="7 8" id="KW-0472">Membrane</keyword>
<dbReference type="GO" id="GO:0015232">
    <property type="term" value="F:heme transmembrane transporter activity"/>
    <property type="evidence" value="ECO:0007669"/>
    <property type="project" value="InterPro"/>
</dbReference>
<evidence type="ECO:0000313" key="9">
    <source>
        <dbReference type="EMBL" id="AOH05956.1"/>
    </source>
</evidence>
<protein>
    <submittedName>
        <fullName evidence="9">CcmB</fullName>
    </submittedName>
</protein>
<feature type="transmembrane region" description="Helical" evidence="8">
    <location>
        <begin position="186"/>
        <end position="209"/>
    </location>
</feature>
<dbReference type="Pfam" id="PF03379">
    <property type="entry name" value="CcmB"/>
    <property type="match status" value="1"/>
</dbReference>
<sequence>MKREALKLFMKLLYQQILLDLSILMTTFSFFLLSIVVTPLMIGFSRDFPCHFHLGLIWICLLFSFLPERFFQKDLEDGTPDLYCPSGYCLQKILFSQLIGHWVIRIMGVFCSFPVLQPPYQFDQSKMNWFALLMGSPVLTLMCGIHSCLALGITSNSWNNLQHLTTLPTLLPLIVFRTSIETGWFHVLLLIGYLLLFLYIHIITVSITLSKLIAE</sequence>
<evidence type="ECO:0000256" key="3">
    <source>
        <dbReference type="ARBA" id="ARBA00022448"/>
    </source>
</evidence>
<evidence type="ECO:0000256" key="2">
    <source>
        <dbReference type="ARBA" id="ARBA00010544"/>
    </source>
</evidence>
<feature type="transmembrane region" description="Helical" evidence="8">
    <location>
        <begin position="48"/>
        <end position="66"/>
    </location>
</feature>
<dbReference type="PRINTS" id="PR01414">
    <property type="entry name" value="CCMBBIOGNSIS"/>
</dbReference>
<feature type="transmembrane region" description="Helical" evidence="8">
    <location>
        <begin position="129"/>
        <end position="152"/>
    </location>
</feature>
<organism evidence="9">
    <name type="scientific">Psilotum nudum</name>
    <name type="common">Whisk fern</name>
    <name type="synonym">Lycopodium nudum</name>
    <dbReference type="NCBI Taxonomy" id="3240"/>
    <lineage>
        <taxon>Eukaryota</taxon>
        <taxon>Viridiplantae</taxon>
        <taxon>Streptophyta</taxon>
        <taxon>Embryophyta</taxon>
        <taxon>Tracheophyta</taxon>
        <taxon>Polypodiopsida</taxon>
        <taxon>Ophioglossidae</taxon>
        <taxon>Psilotales</taxon>
        <taxon>Psilotaceae</taxon>
        <taxon>Psilotum</taxon>
    </lineage>
</organism>
<feature type="transmembrane region" description="Helical" evidence="8">
    <location>
        <begin position="21"/>
        <end position="42"/>
    </location>
</feature>
<dbReference type="PANTHER" id="PTHR30070:SF1">
    <property type="entry name" value="CYTOCHROME C BIOGENESIS B-RELATED"/>
    <property type="match status" value="1"/>
</dbReference>
<keyword evidence="9" id="KW-0496">Mitochondrion</keyword>
<evidence type="ECO:0000256" key="7">
    <source>
        <dbReference type="ARBA" id="ARBA00023136"/>
    </source>
</evidence>
<comment type="subcellular location">
    <subcellularLocation>
        <location evidence="1">Membrane</location>
        <topology evidence="1">Multi-pass membrane protein</topology>
    </subcellularLocation>
</comment>
<evidence type="ECO:0000256" key="6">
    <source>
        <dbReference type="ARBA" id="ARBA00022989"/>
    </source>
</evidence>
<feature type="transmembrane region" description="Helical" evidence="8">
    <location>
        <begin position="98"/>
        <end position="117"/>
    </location>
</feature>
<evidence type="ECO:0000256" key="8">
    <source>
        <dbReference type="SAM" id="Phobius"/>
    </source>
</evidence>
<evidence type="ECO:0000256" key="4">
    <source>
        <dbReference type="ARBA" id="ARBA00022692"/>
    </source>
</evidence>
<dbReference type="InterPro" id="IPR003544">
    <property type="entry name" value="Cyt_c_biogenesis_CcmB"/>
</dbReference>
<dbReference type="PANTHER" id="PTHR30070">
    <property type="entry name" value="HEME EXPORTER PROTEIN B"/>
    <property type="match status" value="1"/>
</dbReference>
<reference evidence="9" key="1">
    <citation type="journal article" date="2016" name="New Phytol.">
        <title>Complete mitochondrial genomes from the ferns Ophioglossum californicum and Psilotum nudum are highly repetitive with the largest organellar introns.</title>
        <authorList>
            <person name="Guo W."/>
            <person name="Zhu A."/>
            <person name="Fan W."/>
            <person name="Mower J.P."/>
        </authorList>
    </citation>
    <scope>NUCLEOTIDE SEQUENCE</scope>
    <source>
        <strain evidence="9">V16</strain>
    </source>
</reference>
<keyword evidence="6 8" id="KW-1133">Transmembrane helix</keyword>
<dbReference type="GO" id="GO:0017004">
    <property type="term" value="P:cytochrome complex assembly"/>
    <property type="evidence" value="ECO:0007669"/>
    <property type="project" value="UniProtKB-KW"/>
</dbReference>
<dbReference type="GO" id="GO:0016020">
    <property type="term" value="C:membrane"/>
    <property type="evidence" value="ECO:0007669"/>
    <property type="project" value="UniProtKB-SubCell"/>
</dbReference>
<geneLocation type="mitochondrion" evidence="9"/>
<gene>
    <name evidence="9" type="primary">ccmB</name>
</gene>
<dbReference type="EMBL" id="KX171639">
    <property type="protein sequence ID" value="AOH05956.1"/>
    <property type="molecule type" value="Genomic_DNA"/>
</dbReference>
<keyword evidence="5" id="KW-0201">Cytochrome c-type biogenesis</keyword>
<keyword evidence="4 8" id="KW-0812">Transmembrane</keyword>
<dbReference type="AlphaFoldDB" id="A0A1B3TRK9"/>
<keyword evidence="3" id="KW-0813">Transport</keyword>
<proteinExistence type="inferred from homology"/>
<comment type="similarity">
    <text evidence="2">Belongs to the CcmB/CycW/HelB family.</text>
</comment>
<name>A0A1B3TRK9_PSINU</name>
<evidence type="ECO:0000256" key="5">
    <source>
        <dbReference type="ARBA" id="ARBA00022748"/>
    </source>
</evidence>
<evidence type="ECO:0000256" key="1">
    <source>
        <dbReference type="ARBA" id="ARBA00004141"/>
    </source>
</evidence>
<dbReference type="GO" id="GO:1903607">
    <property type="term" value="P:cytochrome c biosynthetic process"/>
    <property type="evidence" value="ECO:0007669"/>
    <property type="project" value="TreeGrafter"/>
</dbReference>